<feature type="domain" description="Peptidase M4 C-terminal" evidence="10">
    <location>
        <begin position="380"/>
        <end position="553"/>
    </location>
</feature>
<feature type="domain" description="Peptidase M4" evidence="9">
    <location>
        <begin position="230"/>
        <end position="376"/>
    </location>
</feature>
<evidence type="ECO:0000256" key="2">
    <source>
        <dbReference type="ARBA" id="ARBA00022670"/>
    </source>
</evidence>
<accession>A0ABY5VPG5</accession>
<dbReference type="InterPro" id="IPR013856">
    <property type="entry name" value="Peptidase_M4_domain"/>
</dbReference>
<keyword evidence="13" id="KW-1185">Reference proteome</keyword>
<evidence type="ECO:0000256" key="8">
    <source>
        <dbReference type="RuleBase" id="RU366073"/>
    </source>
</evidence>
<protein>
    <recommendedName>
        <fullName evidence="8">Neutral metalloproteinase</fullName>
        <ecNumber evidence="8">3.4.24.-</ecNumber>
    </recommendedName>
</protein>
<dbReference type="Pfam" id="PF01447">
    <property type="entry name" value="Peptidase_M4"/>
    <property type="match status" value="1"/>
</dbReference>
<gene>
    <name evidence="12" type="ORF">Dfulv_28025</name>
</gene>
<dbReference type="PANTHER" id="PTHR33794:SF1">
    <property type="entry name" value="BACILLOLYSIN"/>
    <property type="match status" value="1"/>
</dbReference>
<reference evidence="12" key="2">
    <citation type="submission" date="2022-09" db="EMBL/GenBank/DDBJ databases">
        <title>Biosynthetic gene clusters of Dactylosporangioum fulvum.</title>
        <authorList>
            <person name="Caradec T."/>
        </authorList>
    </citation>
    <scope>NUCLEOTIDE SEQUENCE</scope>
    <source>
        <strain evidence="12">NRRL B-16292</strain>
    </source>
</reference>
<comment type="function">
    <text evidence="8">Extracellular zinc metalloprotease.</text>
</comment>
<dbReference type="Gene3D" id="3.10.170.10">
    <property type="match status" value="1"/>
</dbReference>
<evidence type="ECO:0000256" key="3">
    <source>
        <dbReference type="ARBA" id="ARBA00022723"/>
    </source>
</evidence>
<dbReference type="EMBL" id="CP073720">
    <property type="protein sequence ID" value="UWP79014.1"/>
    <property type="molecule type" value="Genomic_DNA"/>
</dbReference>
<dbReference type="Gene3D" id="1.10.390.10">
    <property type="entry name" value="Neutral Protease Domain 2"/>
    <property type="match status" value="1"/>
</dbReference>
<organism evidence="12 13">
    <name type="scientific">Dactylosporangium fulvum</name>
    <dbReference type="NCBI Taxonomy" id="53359"/>
    <lineage>
        <taxon>Bacteria</taxon>
        <taxon>Bacillati</taxon>
        <taxon>Actinomycetota</taxon>
        <taxon>Actinomycetes</taxon>
        <taxon>Micromonosporales</taxon>
        <taxon>Micromonosporaceae</taxon>
        <taxon>Dactylosporangium</taxon>
    </lineage>
</organism>
<reference evidence="12" key="1">
    <citation type="submission" date="2021-04" db="EMBL/GenBank/DDBJ databases">
        <authorList>
            <person name="Hartkoorn R.C."/>
            <person name="Beaudoing E."/>
            <person name="Hot D."/>
        </authorList>
    </citation>
    <scope>NUCLEOTIDE SEQUENCE</scope>
    <source>
        <strain evidence="12">NRRL B-16292</strain>
    </source>
</reference>
<evidence type="ECO:0000259" key="9">
    <source>
        <dbReference type="Pfam" id="PF01447"/>
    </source>
</evidence>
<dbReference type="InterPro" id="IPR011096">
    <property type="entry name" value="FTP_domain"/>
</dbReference>
<keyword evidence="8" id="KW-0964">Secreted</keyword>
<dbReference type="EC" id="3.4.24.-" evidence="8"/>
<comment type="similarity">
    <text evidence="1 8">Belongs to the peptidase M4 family.</text>
</comment>
<evidence type="ECO:0000259" key="11">
    <source>
        <dbReference type="Pfam" id="PF07504"/>
    </source>
</evidence>
<dbReference type="InterPro" id="IPR027268">
    <property type="entry name" value="Peptidase_M4/M1_CTD_sf"/>
</dbReference>
<keyword evidence="7 8" id="KW-0482">Metalloprotease</keyword>
<evidence type="ECO:0000256" key="6">
    <source>
        <dbReference type="ARBA" id="ARBA00022833"/>
    </source>
</evidence>
<dbReference type="InterPro" id="IPR001570">
    <property type="entry name" value="Peptidase_M4_C_domain"/>
</dbReference>
<sequence>MSHNGLQRFTLHSNDERFDATLAAADEPVTAEPEQLDPETAARRYLNQMIANPAVPELTAPEPAGGGPEFRTIGTETVPLTGTKIVKFAQYHHHIPVYGSLVTVELDGDNSLLAISSAVGEPAEVDPLATVSPAQAAAVIREDAGDTGQGEPPRLYYYFDTWGEPDRWRLVYIAKNVLREGGGESHGTHLAVPELVDYVVDAHTGTVVARLPRTQSVTWSPGEGTAADGLGLRRQFRLERDGGGNLRLLDSLRNVRTHDFKFQDARFMGALLPGDFVGNPPEPWDGAAISAHANAVEVADFLLNVLQRNGLDNMGGPFVSSVNCTYQRVDPAGREWRNAAWIGTQMIYGQRLVDGALRSYAIARDVVAHEIMHGLTDATARLEYVRESGALNESYSDIFGIIISNVATPDVDGWNWEMGEDLSLTGVPIRDLSDPTRFGQPAHLDDFRRLDRGEVPGRRNDWGWVHVNSGIHNKAAHNLLTAKDGDGVPVFTPNEVAALFYLALSQYLSRTSGFGDSRRGVELAARTLFRSAEQAVQDAKLAALGGAFDAVGIAAQP</sequence>
<dbReference type="PRINTS" id="PR00730">
    <property type="entry name" value="THERMOLYSIN"/>
</dbReference>
<dbReference type="InterPro" id="IPR050728">
    <property type="entry name" value="Zinc_Metalloprotease_M4"/>
</dbReference>
<feature type="domain" description="FTP" evidence="11">
    <location>
        <begin position="69"/>
        <end position="118"/>
    </location>
</feature>
<dbReference type="Proteomes" id="UP001059617">
    <property type="component" value="Chromosome"/>
</dbReference>
<evidence type="ECO:0000313" key="13">
    <source>
        <dbReference type="Proteomes" id="UP001059617"/>
    </source>
</evidence>
<keyword evidence="2 8" id="KW-0645">Protease</keyword>
<evidence type="ECO:0000256" key="7">
    <source>
        <dbReference type="ARBA" id="ARBA00023049"/>
    </source>
</evidence>
<dbReference type="InterPro" id="IPR023612">
    <property type="entry name" value="Peptidase_M4"/>
</dbReference>
<evidence type="ECO:0000313" key="12">
    <source>
        <dbReference type="EMBL" id="UWP79014.1"/>
    </source>
</evidence>
<proteinExistence type="inferred from homology"/>
<dbReference type="PANTHER" id="PTHR33794">
    <property type="entry name" value="BACILLOLYSIN"/>
    <property type="match status" value="1"/>
</dbReference>
<dbReference type="RefSeq" id="WP_259856493.1">
    <property type="nucleotide sequence ID" value="NZ_BAAAST010000163.1"/>
</dbReference>
<evidence type="ECO:0000256" key="4">
    <source>
        <dbReference type="ARBA" id="ARBA00022729"/>
    </source>
</evidence>
<dbReference type="Pfam" id="PF02868">
    <property type="entry name" value="Peptidase_M4_C"/>
    <property type="match status" value="1"/>
</dbReference>
<dbReference type="CDD" id="cd09597">
    <property type="entry name" value="M4_TLP"/>
    <property type="match status" value="1"/>
</dbReference>
<evidence type="ECO:0000256" key="5">
    <source>
        <dbReference type="ARBA" id="ARBA00022801"/>
    </source>
</evidence>
<evidence type="ECO:0000259" key="10">
    <source>
        <dbReference type="Pfam" id="PF02868"/>
    </source>
</evidence>
<comment type="subcellular location">
    <subcellularLocation>
        <location evidence="8">Secreted</location>
    </subcellularLocation>
</comment>
<name>A0ABY5VPG5_9ACTN</name>
<dbReference type="SUPFAM" id="SSF55486">
    <property type="entry name" value="Metalloproteases ('zincins'), catalytic domain"/>
    <property type="match status" value="1"/>
</dbReference>
<evidence type="ECO:0000256" key="1">
    <source>
        <dbReference type="ARBA" id="ARBA00009388"/>
    </source>
</evidence>
<dbReference type="Pfam" id="PF07504">
    <property type="entry name" value="FTP"/>
    <property type="match status" value="1"/>
</dbReference>
<comment type="cofactor">
    <cofactor evidence="8">
        <name>Zn(2+)</name>
        <dbReference type="ChEBI" id="CHEBI:29105"/>
    </cofactor>
</comment>
<keyword evidence="5 8" id="KW-0378">Hydrolase</keyword>
<keyword evidence="6 8" id="KW-0862">Zinc</keyword>
<keyword evidence="4" id="KW-0732">Signal</keyword>
<keyword evidence="3" id="KW-0479">Metal-binding</keyword>